<proteinExistence type="predicted"/>
<evidence type="ECO:0000313" key="1">
    <source>
        <dbReference type="EMBL" id="KAG1549827.1"/>
    </source>
</evidence>
<dbReference type="EMBL" id="JAANIT010000254">
    <property type="protein sequence ID" value="KAG1549827.1"/>
    <property type="molecule type" value="Genomic_DNA"/>
</dbReference>
<protein>
    <submittedName>
        <fullName evidence="1">Uncharacterized protein</fullName>
    </submittedName>
</protein>
<reference evidence="1" key="1">
    <citation type="journal article" date="2020" name="Microb. Genom.">
        <title>Genetic diversity of clinical and environmental Mucorales isolates obtained from an investigation of mucormycosis cases among solid organ transplant recipients.</title>
        <authorList>
            <person name="Nguyen M.H."/>
            <person name="Kaul D."/>
            <person name="Muto C."/>
            <person name="Cheng S.J."/>
            <person name="Richter R.A."/>
            <person name="Bruno V.M."/>
            <person name="Liu G."/>
            <person name="Beyhan S."/>
            <person name="Sundermann A.J."/>
            <person name="Mounaud S."/>
            <person name="Pasculle A.W."/>
            <person name="Nierman W.C."/>
            <person name="Driscoll E."/>
            <person name="Cumbie R."/>
            <person name="Clancy C.J."/>
            <person name="Dupont C.L."/>
        </authorList>
    </citation>
    <scope>NUCLEOTIDE SEQUENCE</scope>
    <source>
        <strain evidence="1">GL16</strain>
    </source>
</reference>
<sequence length="75" mass="8807">MVSKNYEDPQEYVQKSFSSVRPFGRSPVLTNEHKDYMIQWVGENTDSVVLEDMLDALTEKLGYLQITKSSFYKFF</sequence>
<gene>
    <name evidence="1" type="ORF">G6F51_002820</name>
</gene>
<comment type="caution">
    <text evidence="1">The sequence shown here is derived from an EMBL/GenBank/DDBJ whole genome shotgun (WGS) entry which is preliminary data.</text>
</comment>
<name>A0A9P6YJH9_RHIOR</name>
<dbReference type="OrthoDB" id="2278653at2759"/>
<evidence type="ECO:0000313" key="2">
    <source>
        <dbReference type="Proteomes" id="UP000717996"/>
    </source>
</evidence>
<dbReference type="AlphaFoldDB" id="A0A9P6YJH9"/>
<dbReference type="Proteomes" id="UP000717996">
    <property type="component" value="Unassembled WGS sequence"/>
</dbReference>
<accession>A0A9P6YJH9</accession>
<organism evidence="1 2">
    <name type="scientific">Rhizopus oryzae</name>
    <name type="common">Mucormycosis agent</name>
    <name type="synonym">Rhizopus arrhizus var. delemar</name>
    <dbReference type="NCBI Taxonomy" id="64495"/>
    <lineage>
        <taxon>Eukaryota</taxon>
        <taxon>Fungi</taxon>
        <taxon>Fungi incertae sedis</taxon>
        <taxon>Mucoromycota</taxon>
        <taxon>Mucoromycotina</taxon>
        <taxon>Mucoromycetes</taxon>
        <taxon>Mucorales</taxon>
        <taxon>Mucorineae</taxon>
        <taxon>Rhizopodaceae</taxon>
        <taxon>Rhizopus</taxon>
    </lineage>
</organism>